<evidence type="ECO:0000313" key="3">
    <source>
        <dbReference type="Proteomes" id="UP001501509"/>
    </source>
</evidence>
<dbReference type="Proteomes" id="UP001501509">
    <property type="component" value="Unassembled WGS sequence"/>
</dbReference>
<keyword evidence="1" id="KW-0472">Membrane</keyword>
<sequence>MDEFELRVAEHLRTAGGDERPPSALGTRIVSRAGARRRRRRRLTAAAAVGAGATLAVPVAVISTVDRPSPAPDSSAVTVAPLPPATTFSRRLPGGERFKAMALGPDGTVLGGAVAIGADGFVTPRKGVWQVGPGARPARLIADTPSGSLPFLWLMAVGGSGRVWPEGGRLKCLPPGEHDAAHTLKDGWNGQEPFFVGTDVIVWSDPGRGELIVTNGCQGRVRTLPVNATLEAFSHPYAFVRPEPGGRIDQVDVRTGAKTPIQTGTDTPTAFGAGPDRLAWVSGDTLTVRALRSGERRVVHGLPHARHSKYSPRITVGNHIVVYSATHEDTDTARSLVYDLRSGKRSIVQGEAWAAGDLLLWREGDSYRLAHQ</sequence>
<dbReference type="RefSeq" id="WP_344545505.1">
    <property type="nucleotide sequence ID" value="NZ_BAAATD010000008.1"/>
</dbReference>
<evidence type="ECO:0000256" key="1">
    <source>
        <dbReference type="SAM" id="Phobius"/>
    </source>
</evidence>
<keyword evidence="3" id="KW-1185">Reference proteome</keyword>
<feature type="transmembrane region" description="Helical" evidence="1">
    <location>
        <begin position="43"/>
        <end position="65"/>
    </location>
</feature>
<gene>
    <name evidence="2" type="ORF">GCM10010411_56750</name>
</gene>
<name>A0ABN3Q382_9ACTN</name>
<organism evidence="2 3">
    <name type="scientific">Actinomadura fulvescens</name>
    <dbReference type="NCBI Taxonomy" id="46160"/>
    <lineage>
        <taxon>Bacteria</taxon>
        <taxon>Bacillati</taxon>
        <taxon>Actinomycetota</taxon>
        <taxon>Actinomycetes</taxon>
        <taxon>Streptosporangiales</taxon>
        <taxon>Thermomonosporaceae</taxon>
        <taxon>Actinomadura</taxon>
    </lineage>
</organism>
<evidence type="ECO:0000313" key="2">
    <source>
        <dbReference type="EMBL" id="GAA2614473.1"/>
    </source>
</evidence>
<evidence type="ECO:0008006" key="4">
    <source>
        <dbReference type="Google" id="ProtNLM"/>
    </source>
</evidence>
<accession>A0ABN3Q382</accession>
<reference evidence="2 3" key="1">
    <citation type="journal article" date="2019" name="Int. J. Syst. Evol. Microbiol.">
        <title>The Global Catalogue of Microorganisms (GCM) 10K type strain sequencing project: providing services to taxonomists for standard genome sequencing and annotation.</title>
        <authorList>
            <consortium name="The Broad Institute Genomics Platform"/>
            <consortium name="The Broad Institute Genome Sequencing Center for Infectious Disease"/>
            <person name="Wu L."/>
            <person name="Ma J."/>
        </authorList>
    </citation>
    <scope>NUCLEOTIDE SEQUENCE [LARGE SCALE GENOMIC DNA]</scope>
    <source>
        <strain evidence="2 3">JCM 6833</strain>
    </source>
</reference>
<protein>
    <recommendedName>
        <fullName evidence="4">WD40 repeat domain-containing protein</fullName>
    </recommendedName>
</protein>
<dbReference type="EMBL" id="BAAATD010000008">
    <property type="protein sequence ID" value="GAA2614473.1"/>
    <property type="molecule type" value="Genomic_DNA"/>
</dbReference>
<keyword evidence="1" id="KW-1133">Transmembrane helix</keyword>
<comment type="caution">
    <text evidence="2">The sequence shown here is derived from an EMBL/GenBank/DDBJ whole genome shotgun (WGS) entry which is preliminary data.</text>
</comment>
<proteinExistence type="predicted"/>
<keyword evidence="1" id="KW-0812">Transmembrane</keyword>